<evidence type="ECO:0000313" key="2">
    <source>
        <dbReference type="EMBL" id="GGP44389.1"/>
    </source>
</evidence>
<evidence type="ECO:0000256" key="1">
    <source>
        <dbReference type="SAM" id="Phobius"/>
    </source>
</evidence>
<protein>
    <recommendedName>
        <fullName evidence="4">Methyl-accepting chemotaxis protein</fullName>
    </recommendedName>
</protein>
<feature type="transmembrane region" description="Helical" evidence="1">
    <location>
        <begin position="6"/>
        <end position="27"/>
    </location>
</feature>
<keyword evidence="1" id="KW-1133">Transmembrane helix</keyword>
<proteinExistence type="predicted"/>
<name>A0ABQ2Q4X9_9GAMM</name>
<evidence type="ECO:0008006" key="4">
    <source>
        <dbReference type="Google" id="ProtNLM"/>
    </source>
</evidence>
<dbReference type="RefSeq" id="WP_188917705.1">
    <property type="nucleotide sequence ID" value="NZ_BMQV01000005.1"/>
</dbReference>
<comment type="caution">
    <text evidence="2">The sequence shown here is derived from an EMBL/GenBank/DDBJ whole genome shotgun (WGS) entry which is preliminary data.</text>
</comment>
<keyword evidence="1" id="KW-0812">Transmembrane</keyword>
<gene>
    <name evidence="2" type="ORF">GCM10009409_09000</name>
</gene>
<accession>A0ABQ2Q4X9</accession>
<keyword evidence="1" id="KW-0472">Membrane</keyword>
<dbReference type="EMBL" id="BMQV01000005">
    <property type="protein sequence ID" value="GGP44389.1"/>
    <property type="molecule type" value="Genomic_DNA"/>
</dbReference>
<organism evidence="2 3">
    <name type="scientific">Shewanella saliphila</name>
    <dbReference type="NCBI Taxonomy" id="2282698"/>
    <lineage>
        <taxon>Bacteria</taxon>
        <taxon>Pseudomonadati</taxon>
        <taxon>Pseudomonadota</taxon>
        <taxon>Gammaproteobacteria</taxon>
        <taxon>Alteromonadales</taxon>
        <taxon>Shewanellaceae</taxon>
        <taxon>Shewanella</taxon>
    </lineage>
</organism>
<sequence length="387" mass="43349">MEISLTHVLLAAVGMGFLVIIVQVILFNKIKLVQADVSQKSIDANAQLSSTVEAIPHLVQAQIHTGVAEITTAVETYQNKSLQSFKAVNQLILTKLQETQTENTNMYNQLQTLVEQFKLVSSQSAKLQQQTLSTIVTQLGSNHNEAQASINETRRQLDTALQDSLSKVLAQLGSDHGEMQNHVNETNRQLNTALQDSLSKVLAQLGNDHGEMQNHVNEANRQLNTAIKLAQVEVGKESNKLLFTYKQQQLANLETLSGLIQNLRVQNLVELTNELAQHTELTVDTQDFVKHLGECKVVKVEDKHSGQVTQIYYENGVKHSSDTLLGEQLKYQMFYDHDGKLVKGIEYDEQQRVSFEYLYDAAGEINQRVEFAYDANGKQAEPISKVY</sequence>
<reference evidence="3" key="1">
    <citation type="journal article" date="2019" name="Int. J. Syst. Evol. Microbiol.">
        <title>The Global Catalogue of Microorganisms (GCM) 10K type strain sequencing project: providing services to taxonomists for standard genome sequencing and annotation.</title>
        <authorList>
            <consortium name="The Broad Institute Genomics Platform"/>
            <consortium name="The Broad Institute Genome Sequencing Center for Infectious Disease"/>
            <person name="Wu L."/>
            <person name="Ma J."/>
        </authorList>
    </citation>
    <scope>NUCLEOTIDE SEQUENCE [LARGE SCALE GENOMIC DNA]</scope>
    <source>
        <strain evidence="3">JCM 32304</strain>
    </source>
</reference>
<dbReference type="Proteomes" id="UP000654367">
    <property type="component" value="Unassembled WGS sequence"/>
</dbReference>
<evidence type="ECO:0000313" key="3">
    <source>
        <dbReference type="Proteomes" id="UP000654367"/>
    </source>
</evidence>
<keyword evidence="3" id="KW-1185">Reference proteome</keyword>